<evidence type="ECO:0000313" key="3">
    <source>
        <dbReference type="Proteomes" id="UP001153636"/>
    </source>
</evidence>
<keyword evidence="3" id="KW-1185">Reference proteome</keyword>
<gene>
    <name evidence="2" type="ORF">PSYICH_LOCUS12448</name>
</gene>
<protein>
    <submittedName>
        <fullName evidence="2">Uncharacterized protein</fullName>
    </submittedName>
</protein>
<evidence type="ECO:0000313" key="2">
    <source>
        <dbReference type="EMBL" id="CAH1112171.1"/>
    </source>
</evidence>
<organism evidence="2 3">
    <name type="scientific">Psylliodes chrysocephalus</name>
    <dbReference type="NCBI Taxonomy" id="3402493"/>
    <lineage>
        <taxon>Eukaryota</taxon>
        <taxon>Metazoa</taxon>
        <taxon>Ecdysozoa</taxon>
        <taxon>Arthropoda</taxon>
        <taxon>Hexapoda</taxon>
        <taxon>Insecta</taxon>
        <taxon>Pterygota</taxon>
        <taxon>Neoptera</taxon>
        <taxon>Endopterygota</taxon>
        <taxon>Coleoptera</taxon>
        <taxon>Polyphaga</taxon>
        <taxon>Cucujiformia</taxon>
        <taxon>Chrysomeloidea</taxon>
        <taxon>Chrysomelidae</taxon>
        <taxon>Galerucinae</taxon>
        <taxon>Alticini</taxon>
        <taxon>Psylliodes</taxon>
    </lineage>
</organism>
<accession>A0A9P0D4K0</accession>
<dbReference type="EMBL" id="OV651818">
    <property type="protein sequence ID" value="CAH1112171.1"/>
    <property type="molecule type" value="Genomic_DNA"/>
</dbReference>
<keyword evidence="1" id="KW-1133">Transmembrane helix</keyword>
<reference evidence="2" key="1">
    <citation type="submission" date="2022-01" db="EMBL/GenBank/DDBJ databases">
        <authorList>
            <person name="King R."/>
        </authorList>
    </citation>
    <scope>NUCLEOTIDE SEQUENCE</scope>
</reference>
<feature type="transmembrane region" description="Helical" evidence="1">
    <location>
        <begin position="25"/>
        <end position="45"/>
    </location>
</feature>
<dbReference type="AlphaFoldDB" id="A0A9P0D4K0"/>
<dbReference type="OrthoDB" id="6769893at2759"/>
<name>A0A9P0D4K0_9CUCU</name>
<dbReference type="Proteomes" id="UP001153636">
    <property type="component" value="Chromosome 6"/>
</dbReference>
<proteinExistence type="predicted"/>
<keyword evidence="1" id="KW-0472">Membrane</keyword>
<evidence type="ECO:0000256" key="1">
    <source>
        <dbReference type="SAM" id="Phobius"/>
    </source>
</evidence>
<sequence length="323" mass="36786">MLSNGAGNRDNLEVRNNENPVNDNFNLVLGLIKIIIVAVCMVPLANYSLRTRTGTNQTETDQIQQLTIEKANQNSIEVLTDNIDKKNIEINPVRKKVKQEPTCSRSYMVVILEEICEELVVNNNYCTPADFGNINKHKIPKRIIKNRSKKEAKVPAIVNYAMGIILMTSVGAALLELYRAKRNPEKKDGKNSLSRKCSLADLTVMKHQRKEMVRRESIMEIPEESLFSKQLDHKPTLLYRQSSFPVGPSSLPPMGTPTARRRLSIQATRFIPVVDGKPGAVIRRRTKALHSFRWQAAAYFRSKTNFCRRKRHDLRYGCDGRLP</sequence>
<keyword evidence="1" id="KW-0812">Transmembrane</keyword>
<feature type="transmembrane region" description="Helical" evidence="1">
    <location>
        <begin position="157"/>
        <end position="178"/>
    </location>
</feature>